<feature type="compositionally biased region" description="Basic and acidic residues" evidence="1">
    <location>
        <begin position="140"/>
        <end position="158"/>
    </location>
</feature>
<dbReference type="GO" id="GO:0000165">
    <property type="term" value="P:MAPK cascade"/>
    <property type="evidence" value="ECO:0007669"/>
    <property type="project" value="InterPro"/>
</dbReference>
<evidence type="ECO:0000313" key="4">
    <source>
        <dbReference type="RefSeq" id="XP_022290385.1"/>
    </source>
</evidence>
<feature type="region of interest" description="Disordered" evidence="1">
    <location>
        <begin position="140"/>
        <end position="165"/>
    </location>
</feature>
<evidence type="ECO:0000256" key="1">
    <source>
        <dbReference type="SAM" id="MobiDB-lite"/>
    </source>
</evidence>
<sequence>MGLSTPDYGGRGINNSLVDNATEDYNPLAEEQDEFNSEPFVQKPGSHDADCSCSEDESDYQCNSLEEMSSGNIYGVTPPTNIRGVKRDKSKHQANIQKTSYKQFTELKKAKKLQRNPVIKERYANDPLFCKLGHIDSDDNLDKDFTEDKDKRSMDRRETRKKSMTKTIAHERLAKRSSSDLAAIDTSTVDVPVPQAAAKFDTSGRFSSLNFAGKIPVDSSGRFSPEVDGSVQLSSSPSLDLHYVESSSTSVNIFHHSSSLTDFGAWCEQFIQMGLPSFQSSYLFLLHVFLEVIHEALRLRQEQRPVIDPSFLSIRPLLRECKEVLRGAVIVKQYFQTMVDDVTSEGETNTLKDLEEFDDDVRNMLDVYFTYLQSWMLALQSLPEASLSLKNVLESEWLFTKQICPHVIRGEAEAGKRFR</sequence>
<evidence type="ECO:0000313" key="3">
    <source>
        <dbReference type="Proteomes" id="UP000694844"/>
    </source>
</evidence>
<feature type="domain" description="Mitogen-activated protein kinase kinase kinase N-terminal" evidence="2">
    <location>
        <begin position="242"/>
        <end position="418"/>
    </location>
</feature>
<dbReference type="RefSeq" id="XP_022290385.1">
    <property type="nucleotide sequence ID" value="XM_022434677.1"/>
</dbReference>
<dbReference type="AlphaFoldDB" id="A0A8B8AGT7"/>
<dbReference type="Proteomes" id="UP000694844">
    <property type="component" value="Chromosome 6"/>
</dbReference>
<feature type="region of interest" description="Disordered" evidence="1">
    <location>
        <begin position="1"/>
        <end position="52"/>
    </location>
</feature>
<protein>
    <submittedName>
        <fullName evidence="4">Uncharacterized protein LOC111102023</fullName>
    </submittedName>
</protein>
<gene>
    <name evidence="4" type="primary">LOC111102023</name>
</gene>
<proteinExistence type="predicted"/>
<dbReference type="InterPro" id="IPR045801">
    <property type="entry name" value="MEKK4_N"/>
</dbReference>
<dbReference type="GeneID" id="111102023"/>
<dbReference type="Pfam" id="PF19431">
    <property type="entry name" value="MEKK4_N"/>
    <property type="match status" value="1"/>
</dbReference>
<reference evidence="4" key="1">
    <citation type="submission" date="2025-08" db="UniProtKB">
        <authorList>
            <consortium name="RefSeq"/>
        </authorList>
    </citation>
    <scope>IDENTIFICATION</scope>
    <source>
        <tissue evidence="4">Whole sample</tissue>
    </source>
</reference>
<dbReference type="OrthoDB" id="1043025at2759"/>
<name>A0A8B8AGT7_CRAVI</name>
<evidence type="ECO:0000259" key="2">
    <source>
        <dbReference type="Pfam" id="PF19431"/>
    </source>
</evidence>
<keyword evidence="3" id="KW-1185">Reference proteome</keyword>
<accession>A0A8B8AGT7</accession>
<organism evidence="3 4">
    <name type="scientific">Crassostrea virginica</name>
    <name type="common">Eastern oyster</name>
    <dbReference type="NCBI Taxonomy" id="6565"/>
    <lineage>
        <taxon>Eukaryota</taxon>
        <taxon>Metazoa</taxon>
        <taxon>Spiralia</taxon>
        <taxon>Lophotrochozoa</taxon>
        <taxon>Mollusca</taxon>
        <taxon>Bivalvia</taxon>
        <taxon>Autobranchia</taxon>
        <taxon>Pteriomorphia</taxon>
        <taxon>Ostreida</taxon>
        <taxon>Ostreoidea</taxon>
        <taxon>Ostreidae</taxon>
        <taxon>Crassostrea</taxon>
    </lineage>
</organism>
<dbReference type="KEGG" id="cvn:111102023"/>